<gene>
    <name evidence="2" type="ORF">CLG_B1526</name>
</gene>
<dbReference type="Proteomes" id="UP000006160">
    <property type="component" value="Unassembled WGS sequence"/>
</dbReference>
<organism evidence="2 3">
    <name type="scientific">Clostridium botulinum D str. 1873</name>
    <dbReference type="NCBI Taxonomy" id="592027"/>
    <lineage>
        <taxon>Bacteria</taxon>
        <taxon>Bacillati</taxon>
        <taxon>Bacillota</taxon>
        <taxon>Clostridia</taxon>
        <taxon>Eubacteriales</taxon>
        <taxon>Clostridiaceae</taxon>
        <taxon>Clostridium</taxon>
    </lineage>
</organism>
<dbReference type="AlphaFoldDB" id="A0A9P2G6D7"/>
<evidence type="ECO:0000256" key="1">
    <source>
        <dbReference type="SAM" id="SignalP"/>
    </source>
</evidence>
<name>A0A9P2G6D7_CLOBO</name>
<keyword evidence="1" id="KW-0732">Signal</keyword>
<dbReference type="RefSeq" id="WP_003375256.1">
    <property type="nucleotide sequence ID" value="NZ_ACSJ01000007.1"/>
</dbReference>
<evidence type="ECO:0000313" key="2">
    <source>
        <dbReference type="EMBL" id="EES90749.1"/>
    </source>
</evidence>
<proteinExistence type="predicted"/>
<feature type="signal peptide" evidence="1">
    <location>
        <begin position="1"/>
        <end position="25"/>
    </location>
</feature>
<sequence length="161" mass="17749">MKTKALLAFAVAGIVSLGMGIKAYAKTDAYLVKDNSKNIVYEFDKDELVGSFLNSKSGEDCTLYNEYMKIFSHNGLYAFHDNTKKYVDYKEVEEAFLDCKNTGKGFNLDDFTESKGKVMTAMPKKVTKVTAPGGKVVYNEKETGSTGSSEEVGDLEVISIE</sequence>
<reference evidence="2 3" key="1">
    <citation type="submission" date="2009-10" db="EMBL/GenBank/DDBJ databases">
        <authorList>
            <person name="Shrivastava S."/>
            <person name="Brinkac L.B."/>
            <person name="Brown J.L."/>
            <person name="Bruce D.B."/>
            <person name="Detter C."/>
            <person name="Green L.D."/>
            <person name="Munk C.A."/>
            <person name="Rogers Y.C."/>
            <person name="Tapia R."/>
            <person name="Saunders E.S."/>
            <person name="Sims D.R."/>
            <person name="Smith L.A."/>
            <person name="Smith T.J."/>
            <person name="Sutton G."/>
            <person name="Brettin T."/>
        </authorList>
    </citation>
    <scope>NUCLEOTIDE SEQUENCE [LARGE SCALE GENOMIC DNA]</scope>
    <source>
        <strain evidence="3">D str. 1873</strain>
    </source>
</reference>
<evidence type="ECO:0008006" key="4">
    <source>
        <dbReference type="Google" id="ProtNLM"/>
    </source>
</evidence>
<comment type="caution">
    <text evidence="2">The sequence shown here is derived from an EMBL/GenBank/DDBJ whole genome shotgun (WGS) entry which is preliminary data.</text>
</comment>
<evidence type="ECO:0000313" key="3">
    <source>
        <dbReference type="Proteomes" id="UP000006160"/>
    </source>
</evidence>
<accession>A0A9P2G6D7</accession>
<feature type="chain" id="PRO_5040209387" description="Lipoprotein" evidence="1">
    <location>
        <begin position="26"/>
        <end position="161"/>
    </location>
</feature>
<protein>
    <recommendedName>
        <fullName evidence="4">Lipoprotein</fullName>
    </recommendedName>
</protein>
<dbReference type="EMBL" id="ACSJ01000007">
    <property type="protein sequence ID" value="EES90749.1"/>
    <property type="molecule type" value="Genomic_DNA"/>
</dbReference>